<keyword evidence="9" id="KW-1185">Reference proteome</keyword>
<protein>
    <recommendedName>
        <fullName evidence="7">Zn(2)-C6 fungal-type domain-containing protein</fullName>
    </recommendedName>
</protein>
<keyword evidence="2" id="KW-0805">Transcription regulation</keyword>
<dbReference type="SMART" id="SM00066">
    <property type="entry name" value="GAL4"/>
    <property type="match status" value="1"/>
</dbReference>
<name>A0AA39GGR7_SARSR</name>
<dbReference type="InterPro" id="IPR001138">
    <property type="entry name" value="Zn2Cys6_DnaBD"/>
</dbReference>
<evidence type="ECO:0000256" key="5">
    <source>
        <dbReference type="ARBA" id="ARBA00023242"/>
    </source>
</evidence>
<keyword evidence="5" id="KW-0539">Nucleus</keyword>
<evidence type="ECO:0000256" key="6">
    <source>
        <dbReference type="SAM" id="MobiDB-lite"/>
    </source>
</evidence>
<keyword evidence="3" id="KW-0238">DNA-binding</keyword>
<dbReference type="SUPFAM" id="SSF57701">
    <property type="entry name" value="Zn2/Cys6 DNA-binding domain"/>
    <property type="match status" value="1"/>
</dbReference>
<evidence type="ECO:0000256" key="1">
    <source>
        <dbReference type="ARBA" id="ARBA00004123"/>
    </source>
</evidence>
<dbReference type="GO" id="GO:0000981">
    <property type="term" value="F:DNA-binding transcription factor activity, RNA polymerase II-specific"/>
    <property type="evidence" value="ECO:0007669"/>
    <property type="project" value="InterPro"/>
</dbReference>
<dbReference type="GO" id="GO:0008270">
    <property type="term" value="F:zinc ion binding"/>
    <property type="evidence" value="ECO:0007669"/>
    <property type="project" value="InterPro"/>
</dbReference>
<feature type="region of interest" description="Disordered" evidence="6">
    <location>
        <begin position="51"/>
        <end position="83"/>
    </location>
</feature>
<evidence type="ECO:0000256" key="2">
    <source>
        <dbReference type="ARBA" id="ARBA00023015"/>
    </source>
</evidence>
<sequence>MVTVRNSPSDLPPRSRACESCREAKIRCKASQQHGVCQKCIESKKECVVRTGPRTRRSRKAVLDSSASSGHSSVAAAPGKEAGPSSTFTIDFALTAEPEPEDTLDMLRSMHETHIDTILPSAEDGAGFEPDIDLPSSAYTPSSSAGREYSITDLDGKPQFNLASAASLLEHFRHMLPQLPCIEIPQGTTVRSLAATKPFLLLAILTSASAARTLQGYTLYDAEFRKVLGLKFVAAGEKTLELLQGLLVYCIWYPFHIRPRSKQLFRYNRMIGDLVHDLGLHHGDSDDPALLQGSEEHLERLRAFLGYSYLEAVFTSSWRPYKRNLEENSAWVLRCCEMLQTLGTGACDVVLATLAKQGIMHAQAAAAIFARGQQTEDQRRLLLLGILARSHELRNSMPPEVRCASPVKLTTLFLDIYVNSAGLLNGHGQQGPSFGDDTLKPEANRLINAVAPTRQFLETILALEPGGISILTAIDWCRIIIAIIIAIRLSLPTADCPDFDSPWARSEIQLNDFLRRLSTCDADLHTSAKTDTLLAIRVVLEVVQRKFEQRVQAAELREAEAMRDEARFGCPFMDGSLEEYLAQWDPDLSAVPVVATAGKLSQGEGSAARISQDRERLPVFHDMWATMTMGWASQEP</sequence>
<dbReference type="GO" id="GO:0005634">
    <property type="term" value="C:nucleus"/>
    <property type="evidence" value="ECO:0007669"/>
    <property type="project" value="UniProtKB-SubCell"/>
</dbReference>
<dbReference type="InterPro" id="IPR036864">
    <property type="entry name" value="Zn2-C6_fun-type_DNA-bd_sf"/>
</dbReference>
<dbReference type="Gene3D" id="4.10.240.10">
    <property type="entry name" value="Zn(2)-C6 fungal-type DNA-binding domain"/>
    <property type="match status" value="1"/>
</dbReference>
<evidence type="ECO:0000259" key="7">
    <source>
        <dbReference type="PROSITE" id="PS50048"/>
    </source>
</evidence>
<evidence type="ECO:0000313" key="9">
    <source>
        <dbReference type="Proteomes" id="UP001175261"/>
    </source>
</evidence>
<dbReference type="InterPro" id="IPR051089">
    <property type="entry name" value="prtT"/>
</dbReference>
<dbReference type="CDD" id="cd12148">
    <property type="entry name" value="fungal_TF_MHR"/>
    <property type="match status" value="1"/>
</dbReference>
<evidence type="ECO:0000256" key="3">
    <source>
        <dbReference type="ARBA" id="ARBA00023125"/>
    </source>
</evidence>
<dbReference type="Pfam" id="PF00172">
    <property type="entry name" value="Zn_clus"/>
    <property type="match status" value="1"/>
</dbReference>
<dbReference type="CDD" id="cd00067">
    <property type="entry name" value="GAL4"/>
    <property type="match status" value="1"/>
</dbReference>
<dbReference type="PROSITE" id="PS50048">
    <property type="entry name" value="ZN2_CY6_FUNGAL_2"/>
    <property type="match status" value="1"/>
</dbReference>
<evidence type="ECO:0000313" key="8">
    <source>
        <dbReference type="EMBL" id="KAK0386871.1"/>
    </source>
</evidence>
<dbReference type="PROSITE" id="PS00463">
    <property type="entry name" value="ZN2_CY6_FUNGAL_1"/>
    <property type="match status" value="1"/>
</dbReference>
<organism evidence="8 9">
    <name type="scientific">Sarocladium strictum</name>
    <name type="common">Black bundle disease fungus</name>
    <name type="synonym">Acremonium strictum</name>
    <dbReference type="NCBI Taxonomy" id="5046"/>
    <lineage>
        <taxon>Eukaryota</taxon>
        <taxon>Fungi</taxon>
        <taxon>Dikarya</taxon>
        <taxon>Ascomycota</taxon>
        <taxon>Pezizomycotina</taxon>
        <taxon>Sordariomycetes</taxon>
        <taxon>Hypocreomycetidae</taxon>
        <taxon>Hypocreales</taxon>
        <taxon>Sarocladiaceae</taxon>
        <taxon>Sarocladium</taxon>
    </lineage>
</organism>
<evidence type="ECO:0000256" key="4">
    <source>
        <dbReference type="ARBA" id="ARBA00023163"/>
    </source>
</evidence>
<dbReference type="GO" id="GO:0000976">
    <property type="term" value="F:transcription cis-regulatory region binding"/>
    <property type="evidence" value="ECO:0007669"/>
    <property type="project" value="TreeGrafter"/>
</dbReference>
<dbReference type="Proteomes" id="UP001175261">
    <property type="component" value="Unassembled WGS sequence"/>
</dbReference>
<dbReference type="AlphaFoldDB" id="A0AA39GGR7"/>
<gene>
    <name evidence="8" type="ORF">NLU13_5184</name>
</gene>
<feature type="compositionally biased region" description="Low complexity" evidence="6">
    <location>
        <begin position="65"/>
        <end position="77"/>
    </location>
</feature>
<dbReference type="PANTHER" id="PTHR31845:SF10">
    <property type="entry name" value="ZN(II)2CYS6 TRANSCRIPTION FACTOR (EUROFUNG)"/>
    <property type="match status" value="1"/>
</dbReference>
<accession>A0AA39GGR7</accession>
<feature type="domain" description="Zn(2)-C6 fungal-type" evidence="7">
    <location>
        <begin position="17"/>
        <end position="49"/>
    </location>
</feature>
<comment type="subcellular location">
    <subcellularLocation>
        <location evidence="1">Nucleus</location>
    </subcellularLocation>
</comment>
<dbReference type="EMBL" id="JAPDFR010000004">
    <property type="protein sequence ID" value="KAK0386871.1"/>
    <property type="molecule type" value="Genomic_DNA"/>
</dbReference>
<comment type="caution">
    <text evidence="8">The sequence shown here is derived from an EMBL/GenBank/DDBJ whole genome shotgun (WGS) entry which is preliminary data.</text>
</comment>
<reference evidence="8" key="1">
    <citation type="submission" date="2022-10" db="EMBL/GenBank/DDBJ databases">
        <title>Determination and structural analysis of whole genome sequence of Sarocladium strictum F4-1.</title>
        <authorList>
            <person name="Hu L."/>
            <person name="Jiang Y."/>
        </authorList>
    </citation>
    <scope>NUCLEOTIDE SEQUENCE</scope>
    <source>
        <strain evidence="8">F4-1</strain>
    </source>
</reference>
<dbReference type="PANTHER" id="PTHR31845">
    <property type="entry name" value="FINGER DOMAIN PROTEIN, PUTATIVE-RELATED"/>
    <property type="match status" value="1"/>
</dbReference>
<proteinExistence type="predicted"/>
<keyword evidence="4" id="KW-0804">Transcription</keyword>